<dbReference type="Proteomes" id="UP000824998">
    <property type="component" value="Unassembled WGS sequence"/>
</dbReference>
<dbReference type="AlphaFoldDB" id="A0A9P8C6I5"/>
<name>A0A9P8C6I5_9HELO</name>
<sequence length="397" mass="43267">MHDDIVSILDISKLRLIESAYEGSYTKLSKAANTVIAALEFSTVNRRNIKEWLGDAKGMSEDGDGDATAGPRSHETLSPGAESSTQALLFESIPGLGNNYGCIYFILTGQCRGDASHSPCQLSELGKDCAERDNSILNPQIPSCWSIGKRIADTLNPDRFTGVDLDDLMRKSDFELTDQQKLALPVAKVYLYCAPCACLLATAFNICREAGSRAMTYFEFLVRPDDRLVLSCCSQKDRSLGLASLIEKVREIEGSPSLIAEMGGRVLSSHYSEERTAGIVILGELGYCLPIMRSPPFASKARIPKETEIFQMKKIVVNGKFTGNWVRQFLGTYTPKAGPVIAPGTPQSTQTLPSTPLFSTPVASKPPPRQISPPPNPDFKRQKSSQARSVTGEEAHP</sequence>
<feature type="compositionally biased region" description="Pro residues" evidence="1">
    <location>
        <begin position="364"/>
        <end position="377"/>
    </location>
</feature>
<evidence type="ECO:0000256" key="1">
    <source>
        <dbReference type="SAM" id="MobiDB-lite"/>
    </source>
</evidence>
<protein>
    <submittedName>
        <fullName evidence="2">Uncharacterized protein</fullName>
    </submittedName>
</protein>
<evidence type="ECO:0000313" key="2">
    <source>
        <dbReference type="EMBL" id="KAG9235709.1"/>
    </source>
</evidence>
<evidence type="ECO:0000313" key="3">
    <source>
        <dbReference type="Proteomes" id="UP000824998"/>
    </source>
</evidence>
<reference evidence="2" key="1">
    <citation type="journal article" date="2021" name="IMA Fungus">
        <title>Genomic characterization of three marine fungi, including Emericellopsis atlantica sp. nov. with signatures of a generalist lifestyle and marine biomass degradation.</title>
        <authorList>
            <person name="Hagestad O.C."/>
            <person name="Hou L."/>
            <person name="Andersen J.H."/>
            <person name="Hansen E.H."/>
            <person name="Altermark B."/>
            <person name="Li C."/>
            <person name="Kuhnert E."/>
            <person name="Cox R.J."/>
            <person name="Crous P.W."/>
            <person name="Spatafora J.W."/>
            <person name="Lail K."/>
            <person name="Amirebrahimi M."/>
            <person name="Lipzen A."/>
            <person name="Pangilinan J."/>
            <person name="Andreopoulos W."/>
            <person name="Hayes R.D."/>
            <person name="Ng V."/>
            <person name="Grigoriev I.V."/>
            <person name="Jackson S.A."/>
            <person name="Sutton T.D.S."/>
            <person name="Dobson A.D.W."/>
            <person name="Rama T."/>
        </authorList>
    </citation>
    <scope>NUCLEOTIDE SEQUENCE</scope>
    <source>
        <strain evidence="2">TRa018bII</strain>
    </source>
</reference>
<dbReference type="OrthoDB" id="20872at2759"/>
<dbReference type="EMBL" id="MU251424">
    <property type="protein sequence ID" value="KAG9235709.1"/>
    <property type="molecule type" value="Genomic_DNA"/>
</dbReference>
<gene>
    <name evidence="2" type="ORF">BJ875DRAFT_440086</name>
</gene>
<organism evidence="2 3">
    <name type="scientific">Amylocarpus encephaloides</name>
    <dbReference type="NCBI Taxonomy" id="45428"/>
    <lineage>
        <taxon>Eukaryota</taxon>
        <taxon>Fungi</taxon>
        <taxon>Dikarya</taxon>
        <taxon>Ascomycota</taxon>
        <taxon>Pezizomycotina</taxon>
        <taxon>Leotiomycetes</taxon>
        <taxon>Helotiales</taxon>
        <taxon>Helotiales incertae sedis</taxon>
        <taxon>Amylocarpus</taxon>
    </lineage>
</organism>
<keyword evidence="3" id="KW-1185">Reference proteome</keyword>
<accession>A0A9P8C6I5</accession>
<comment type="caution">
    <text evidence="2">The sequence shown here is derived from an EMBL/GenBank/DDBJ whole genome shotgun (WGS) entry which is preliminary data.</text>
</comment>
<feature type="compositionally biased region" description="Low complexity" evidence="1">
    <location>
        <begin position="343"/>
        <end position="357"/>
    </location>
</feature>
<feature type="region of interest" description="Disordered" evidence="1">
    <location>
        <begin position="55"/>
        <end position="83"/>
    </location>
</feature>
<feature type="region of interest" description="Disordered" evidence="1">
    <location>
        <begin position="340"/>
        <end position="397"/>
    </location>
</feature>
<proteinExistence type="predicted"/>